<gene>
    <name evidence="1" type="ORF">Fmac_009325</name>
</gene>
<accession>A0ABD1MZX7</accession>
<name>A0ABD1MZX7_9FABA</name>
<dbReference type="AlphaFoldDB" id="A0ABD1MZX7"/>
<evidence type="ECO:0000313" key="2">
    <source>
        <dbReference type="Proteomes" id="UP001603857"/>
    </source>
</evidence>
<proteinExistence type="predicted"/>
<dbReference type="Proteomes" id="UP001603857">
    <property type="component" value="Unassembled WGS sequence"/>
</dbReference>
<organism evidence="1 2">
    <name type="scientific">Flemingia macrophylla</name>
    <dbReference type="NCBI Taxonomy" id="520843"/>
    <lineage>
        <taxon>Eukaryota</taxon>
        <taxon>Viridiplantae</taxon>
        <taxon>Streptophyta</taxon>
        <taxon>Embryophyta</taxon>
        <taxon>Tracheophyta</taxon>
        <taxon>Spermatophyta</taxon>
        <taxon>Magnoliopsida</taxon>
        <taxon>eudicotyledons</taxon>
        <taxon>Gunneridae</taxon>
        <taxon>Pentapetalae</taxon>
        <taxon>rosids</taxon>
        <taxon>fabids</taxon>
        <taxon>Fabales</taxon>
        <taxon>Fabaceae</taxon>
        <taxon>Papilionoideae</taxon>
        <taxon>50 kb inversion clade</taxon>
        <taxon>NPAAA clade</taxon>
        <taxon>indigoferoid/millettioid clade</taxon>
        <taxon>Phaseoleae</taxon>
        <taxon>Flemingia</taxon>
    </lineage>
</organism>
<protein>
    <submittedName>
        <fullName evidence="1">Uncharacterized protein</fullName>
    </submittedName>
</protein>
<keyword evidence="2" id="KW-1185">Reference proteome</keyword>
<evidence type="ECO:0000313" key="1">
    <source>
        <dbReference type="EMBL" id="KAL2341385.1"/>
    </source>
</evidence>
<comment type="caution">
    <text evidence="1">The sequence shown here is derived from an EMBL/GenBank/DDBJ whole genome shotgun (WGS) entry which is preliminary data.</text>
</comment>
<sequence length="79" mass="8489">MGSDGNGAPQCKAQTTIKELVSVTKDTKVGGPLEGAQVHIVHLSGSIAFLDLIKAYKLVWWTNSLKECDALLKLKHVVS</sequence>
<reference evidence="1 2" key="1">
    <citation type="submission" date="2024-08" db="EMBL/GenBank/DDBJ databases">
        <title>Insights into the chromosomal genome structure of Flemingia macrophylla.</title>
        <authorList>
            <person name="Ding Y."/>
            <person name="Zhao Y."/>
            <person name="Bi W."/>
            <person name="Wu M."/>
            <person name="Zhao G."/>
            <person name="Gong Y."/>
            <person name="Li W."/>
            <person name="Zhang P."/>
        </authorList>
    </citation>
    <scope>NUCLEOTIDE SEQUENCE [LARGE SCALE GENOMIC DNA]</scope>
    <source>
        <strain evidence="1">DYQJB</strain>
        <tissue evidence="1">Leaf</tissue>
    </source>
</reference>
<dbReference type="EMBL" id="JBGMDY010000003">
    <property type="protein sequence ID" value="KAL2341385.1"/>
    <property type="molecule type" value="Genomic_DNA"/>
</dbReference>